<keyword evidence="1" id="KW-0472">Membrane</keyword>
<feature type="transmembrane region" description="Helical" evidence="1">
    <location>
        <begin position="6"/>
        <end position="31"/>
    </location>
</feature>
<keyword evidence="1" id="KW-1133">Transmembrane helix</keyword>
<sequence length="44" mass="5146">MFIIAFLIIFITTLFLNIYIAFYLLALFFILEGISILKSKERGD</sequence>
<keyword evidence="1" id="KW-0812">Transmembrane</keyword>
<organism evidence="2">
    <name type="scientific">Siphoviridae sp. ctGuJ10</name>
    <dbReference type="NCBI Taxonomy" id="2825418"/>
    <lineage>
        <taxon>Viruses</taxon>
        <taxon>Duplodnaviria</taxon>
        <taxon>Heunggongvirae</taxon>
        <taxon>Uroviricota</taxon>
        <taxon>Caudoviricetes</taxon>
    </lineage>
</organism>
<proteinExistence type="predicted"/>
<name>A0A8S5PSK4_9CAUD</name>
<reference evidence="2" key="1">
    <citation type="journal article" date="2021" name="Proc. Natl. Acad. Sci. U.S.A.">
        <title>A Catalog of Tens of Thousands of Viruses from Human Metagenomes Reveals Hidden Associations with Chronic Diseases.</title>
        <authorList>
            <person name="Tisza M.J."/>
            <person name="Buck C.B."/>
        </authorList>
    </citation>
    <scope>NUCLEOTIDE SEQUENCE</scope>
    <source>
        <strain evidence="2">CtGuJ10</strain>
    </source>
</reference>
<dbReference type="EMBL" id="BK015503">
    <property type="protein sequence ID" value="DAE10135.1"/>
    <property type="molecule type" value="Genomic_DNA"/>
</dbReference>
<evidence type="ECO:0000313" key="2">
    <source>
        <dbReference type="EMBL" id="DAE10135.1"/>
    </source>
</evidence>
<protein>
    <submittedName>
        <fullName evidence="2">Uncharacterized protein</fullName>
    </submittedName>
</protein>
<accession>A0A8S5PSK4</accession>
<evidence type="ECO:0000256" key="1">
    <source>
        <dbReference type="SAM" id="Phobius"/>
    </source>
</evidence>